<keyword evidence="4" id="KW-1185">Reference proteome</keyword>
<feature type="compositionally biased region" description="Polar residues" evidence="1">
    <location>
        <begin position="1"/>
        <end position="10"/>
    </location>
</feature>
<evidence type="ECO:0000256" key="1">
    <source>
        <dbReference type="SAM" id="MobiDB-lite"/>
    </source>
</evidence>
<reference evidence="3 4" key="1">
    <citation type="journal article" date="2016" name="Mol. Biol. Evol.">
        <title>Comparative Genomics of Early-Diverging Mushroom-Forming Fungi Provides Insights into the Origins of Lignocellulose Decay Capabilities.</title>
        <authorList>
            <person name="Nagy L.G."/>
            <person name="Riley R."/>
            <person name="Tritt A."/>
            <person name="Adam C."/>
            <person name="Daum C."/>
            <person name="Floudas D."/>
            <person name="Sun H."/>
            <person name="Yadav J.S."/>
            <person name="Pangilinan J."/>
            <person name="Larsson K.H."/>
            <person name="Matsuura K."/>
            <person name="Barry K."/>
            <person name="Labutti K."/>
            <person name="Kuo R."/>
            <person name="Ohm R.A."/>
            <person name="Bhattacharya S.S."/>
            <person name="Shirouzu T."/>
            <person name="Yoshinaga Y."/>
            <person name="Martin F.M."/>
            <person name="Grigoriev I.V."/>
            <person name="Hibbett D.S."/>
        </authorList>
    </citation>
    <scope>NUCLEOTIDE SEQUENCE [LARGE SCALE GENOMIC DNA]</scope>
    <source>
        <strain evidence="3 4">HHB12029</strain>
    </source>
</reference>
<feature type="domain" description="DUF7330" evidence="2">
    <location>
        <begin position="87"/>
        <end position="238"/>
    </location>
</feature>
<proteinExistence type="predicted"/>
<dbReference type="Proteomes" id="UP000077266">
    <property type="component" value="Unassembled WGS sequence"/>
</dbReference>
<dbReference type="Pfam" id="PF24016">
    <property type="entry name" value="DUF7330"/>
    <property type="match status" value="1"/>
</dbReference>
<evidence type="ECO:0000259" key="2">
    <source>
        <dbReference type="Pfam" id="PF24016"/>
    </source>
</evidence>
<dbReference type="OrthoDB" id="5289249at2759"/>
<name>A0A165G1C1_EXIGL</name>
<evidence type="ECO:0000313" key="4">
    <source>
        <dbReference type="Proteomes" id="UP000077266"/>
    </source>
</evidence>
<feature type="region of interest" description="Disordered" evidence="1">
    <location>
        <begin position="1"/>
        <end position="48"/>
    </location>
</feature>
<feature type="compositionally biased region" description="Polar residues" evidence="1">
    <location>
        <begin position="20"/>
        <end position="35"/>
    </location>
</feature>
<dbReference type="InParanoid" id="A0A165G1C1"/>
<protein>
    <recommendedName>
        <fullName evidence="2">DUF7330 domain-containing protein</fullName>
    </recommendedName>
</protein>
<accession>A0A165G1C1</accession>
<dbReference type="AlphaFoldDB" id="A0A165G1C1"/>
<sequence>MVAPTSSAREQVQHDVASLPATSVQAVPPESTLQPTPAAPVKSITHPPPPPIARSNWVCVARKGKPTGFPDFSGNSGAQPIMSIPEPILGSYVLDPSLNVAPELLAPMSSDDKQRPNLKIKSTGDIDVDLWVLPSTAATTTFIVLNGRTVKLRLHSMGTRPLDIRISCSGLHMQIPRDFVGALGIEADANQITFTPPVKKELAIFHDAVNGMSAFIGNSTQAGGDLPQGSKIEIESSNFVSVSFVALAKAEPFWRSLWPFKRSSRER</sequence>
<evidence type="ECO:0000313" key="3">
    <source>
        <dbReference type="EMBL" id="KZV89841.1"/>
    </source>
</evidence>
<dbReference type="InterPro" id="IPR055754">
    <property type="entry name" value="DUF7330"/>
</dbReference>
<organism evidence="3 4">
    <name type="scientific">Exidia glandulosa HHB12029</name>
    <dbReference type="NCBI Taxonomy" id="1314781"/>
    <lineage>
        <taxon>Eukaryota</taxon>
        <taxon>Fungi</taxon>
        <taxon>Dikarya</taxon>
        <taxon>Basidiomycota</taxon>
        <taxon>Agaricomycotina</taxon>
        <taxon>Agaricomycetes</taxon>
        <taxon>Auriculariales</taxon>
        <taxon>Exidiaceae</taxon>
        <taxon>Exidia</taxon>
    </lineage>
</organism>
<dbReference type="EMBL" id="KV426062">
    <property type="protein sequence ID" value="KZV89841.1"/>
    <property type="molecule type" value="Genomic_DNA"/>
</dbReference>
<gene>
    <name evidence="3" type="ORF">EXIGLDRAFT_838229</name>
</gene>